<sequence>MMQEYSYQLLLADFRALLRRSEELRKSKDWSDLVKTDDPRYIKFHEANTAKWDGLLDTKKGVQWNGFA</sequence>
<dbReference type="EMBL" id="MT141732">
    <property type="protein sequence ID" value="QJA69737.1"/>
    <property type="molecule type" value="Genomic_DNA"/>
</dbReference>
<organism evidence="1">
    <name type="scientific">viral metagenome</name>
    <dbReference type="NCBI Taxonomy" id="1070528"/>
    <lineage>
        <taxon>unclassified sequences</taxon>
        <taxon>metagenomes</taxon>
        <taxon>organismal metagenomes</taxon>
    </lineage>
</organism>
<evidence type="ECO:0000313" key="1">
    <source>
        <dbReference type="EMBL" id="QJA69737.1"/>
    </source>
</evidence>
<proteinExistence type="predicted"/>
<reference evidence="1" key="1">
    <citation type="submission" date="2020-03" db="EMBL/GenBank/DDBJ databases">
        <title>The deep terrestrial virosphere.</title>
        <authorList>
            <person name="Holmfeldt K."/>
            <person name="Nilsson E."/>
            <person name="Simone D."/>
            <person name="Lopez-Fernandez M."/>
            <person name="Wu X."/>
            <person name="de Brujin I."/>
            <person name="Lundin D."/>
            <person name="Andersson A."/>
            <person name="Bertilsson S."/>
            <person name="Dopson M."/>
        </authorList>
    </citation>
    <scope>NUCLEOTIDE SEQUENCE</scope>
    <source>
        <strain evidence="1">MM415A04334</strain>
    </source>
</reference>
<accession>A0A6M3JLM4</accession>
<gene>
    <name evidence="1" type="ORF">MM415A04334_0007</name>
</gene>
<protein>
    <submittedName>
        <fullName evidence="1">Uncharacterized protein</fullName>
    </submittedName>
</protein>
<dbReference type="AlphaFoldDB" id="A0A6M3JLM4"/>
<name>A0A6M3JLM4_9ZZZZ</name>